<proteinExistence type="predicted"/>
<dbReference type="SUPFAM" id="SSF53067">
    <property type="entry name" value="Actin-like ATPase domain"/>
    <property type="match status" value="1"/>
</dbReference>
<dbReference type="InterPro" id="IPR022496">
    <property type="entry name" value="T6A_TsaB"/>
</dbReference>
<dbReference type="EMBL" id="BARS01033456">
    <property type="protein sequence ID" value="GAG26019.1"/>
    <property type="molecule type" value="Genomic_DNA"/>
</dbReference>
<dbReference type="Gene3D" id="3.30.420.40">
    <property type="match status" value="1"/>
</dbReference>
<organism evidence="2">
    <name type="scientific">marine sediment metagenome</name>
    <dbReference type="NCBI Taxonomy" id="412755"/>
    <lineage>
        <taxon>unclassified sequences</taxon>
        <taxon>metagenomes</taxon>
        <taxon>ecological metagenomes</taxon>
    </lineage>
</organism>
<accession>X0W579</accession>
<gene>
    <name evidence="2" type="ORF">S01H1_51803</name>
</gene>
<protein>
    <recommendedName>
        <fullName evidence="1">Gcp-like domain-containing protein</fullName>
    </recommendedName>
</protein>
<sequence>LGIDTSSVELSVSLIQNGKPFISCSRYVRNSHAEHITHAVNFVLESSKIDAADICHAGIAVGPGSFTGLRIGISFLKGFFFKYNTPILPISSLQSMAASFNDSDCSIISAMDARKNMILYAKFVKENGICKRITEDSIISIETFSKTYNRDSIILIDTLGYSKTSVFDYFKGKQNVYSTEKVPLQRGLSCALIAADYVNDSSVWKKSTDILPNYMQASYAENKRKMPNQG</sequence>
<dbReference type="Pfam" id="PF00814">
    <property type="entry name" value="TsaD"/>
    <property type="match status" value="1"/>
</dbReference>
<feature type="non-terminal residue" evidence="2">
    <location>
        <position position="1"/>
    </location>
</feature>
<dbReference type="Gene3D" id="3.30.420.200">
    <property type="match status" value="1"/>
</dbReference>
<dbReference type="GO" id="GO:0002949">
    <property type="term" value="P:tRNA threonylcarbamoyladenosine modification"/>
    <property type="evidence" value="ECO:0007669"/>
    <property type="project" value="InterPro"/>
</dbReference>
<dbReference type="NCBIfam" id="TIGR03725">
    <property type="entry name" value="T6A_YeaZ"/>
    <property type="match status" value="1"/>
</dbReference>
<dbReference type="InterPro" id="IPR000905">
    <property type="entry name" value="Gcp-like_dom"/>
</dbReference>
<comment type="caution">
    <text evidence="2">The sequence shown here is derived from an EMBL/GenBank/DDBJ whole genome shotgun (WGS) entry which is preliminary data.</text>
</comment>
<evidence type="ECO:0000259" key="1">
    <source>
        <dbReference type="Pfam" id="PF00814"/>
    </source>
</evidence>
<name>X0W579_9ZZZZ</name>
<dbReference type="AlphaFoldDB" id="X0W579"/>
<reference evidence="2" key="1">
    <citation type="journal article" date="2014" name="Front. Microbiol.">
        <title>High frequency of phylogenetically diverse reductive dehalogenase-homologous genes in deep subseafloor sedimentary metagenomes.</title>
        <authorList>
            <person name="Kawai M."/>
            <person name="Futagami T."/>
            <person name="Toyoda A."/>
            <person name="Takaki Y."/>
            <person name="Nishi S."/>
            <person name="Hori S."/>
            <person name="Arai W."/>
            <person name="Tsubouchi T."/>
            <person name="Morono Y."/>
            <person name="Uchiyama I."/>
            <person name="Ito T."/>
            <person name="Fujiyama A."/>
            <person name="Inagaki F."/>
            <person name="Takami H."/>
        </authorList>
    </citation>
    <scope>NUCLEOTIDE SEQUENCE</scope>
    <source>
        <strain evidence="2">Expedition CK06-06</strain>
    </source>
</reference>
<dbReference type="InterPro" id="IPR043129">
    <property type="entry name" value="ATPase_NBD"/>
</dbReference>
<feature type="domain" description="Gcp-like" evidence="1">
    <location>
        <begin position="29"/>
        <end position="150"/>
    </location>
</feature>
<evidence type="ECO:0000313" key="2">
    <source>
        <dbReference type="EMBL" id="GAG26019.1"/>
    </source>
</evidence>